<dbReference type="OrthoDB" id="1426501at2759"/>
<reference evidence="1 2" key="1">
    <citation type="journal article" date="2020" name="IScience">
        <title>Genome Sequencing of the Endangered Kingdonia uniflora (Circaeasteraceae, Ranunculales) Reveals Potential Mechanisms of Evolutionary Specialization.</title>
        <authorList>
            <person name="Sun Y."/>
            <person name="Deng T."/>
            <person name="Zhang A."/>
            <person name="Moore M.J."/>
            <person name="Landis J.B."/>
            <person name="Lin N."/>
            <person name="Zhang H."/>
            <person name="Zhang X."/>
            <person name="Huang J."/>
            <person name="Zhang X."/>
            <person name="Sun H."/>
            <person name="Wang H."/>
        </authorList>
    </citation>
    <scope>NUCLEOTIDE SEQUENCE [LARGE SCALE GENOMIC DNA]</scope>
    <source>
        <strain evidence="1">TB1705</strain>
        <tissue evidence="1">Leaf</tissue>
    </source>
</reference>
<accession>A0A7J7NBG6</accession>
<dbReference type="Proteomes" id="UP000541444">
    <property type="component" value="Unassembled WGS sequence"/>
</dbReference>
<evidence type="ECO:0000313" key="1">
    <source>
        <dbReference type="EMBL" id="KAF6164198.1"/>
    </source>
</evidence>
<comment type="caution">
    <text evidence="1">The sequence shown here is derived from an EMBL/GenBank/DDBJ whole genome shotgun (WGS) entry which is preliminary data.</text>
</comment>
<gene>
    <name evidence="1" type="ORF">GIB67_010168</name>
</gene>
<name>A0A7J7NBG6_9MAGN</name>
<dbReference type="AlphaFoldDB" id="A0A7J7NBG6"/>
<organism evidence="1 2">
    <name type="scientific">Kingdonia uniflora</name>
    <dbReference type="NCBI Taxonomy" id="39325"/>
    <lineage>
        <taxon>Eukaryota</taxon>
        <taxon>Viridiplantae</taxon>
        <taxon>Streptophyta</taxon>
        <taxon>Embryophyta</taxon>
        <taxon>Tracheophyta</taxon>
        <taxon>Spermatophyta</taxon>
        <taxon>Magnoliopsida</taxon>
        <taxon>Ranunculales</taxon>
        <taxon>Circaeasteraceae</taxon>
        <taxon>Kingdonia</taxon>
    </lineage>
</organism>
<protein>
    <submittedName>
        <fullName evidence="1">Uncharacterized protein</fullName>
    </submittedName>
</protein>
<sequence length="101" mass="11504">PFLAELQQFSLRLDVSKKVKDMSKRLLDMFVDSAFQFFDQPLLPSQNNFAPVDEIGDVVKIMGIEGEIPTNFPEGIYIRNGKRKSAYKFPSLCTNDTDINN</sequence>
<proteinExistence type="predicted"/>
<keyword evidence="2" id="KW-1185">Reference proteome</keyword>
<feature type="non-terminal residue" evidence="1">
    <location>
        <position position="1"/>
    </location>
</feature>
<dbReference type="EMBL" id="JACGCM010000938">
    <property type="protein sequence ID" value="KAF6164198.1"/>
    <property type="molecule type" value="Genomic_DNA"/>
</dbReference>
<evidence type="ECO:0000313" key="2">
    <source>
        <dbReference type="Proteomes" id="UP000541444"/>
    </source>
</evidence>